<dbReference type="PROSITE" id="PS50926">
    <property type="entry name" value="TRAM"/>
    <property type="match status" value="1"/>
</dbReference>
<keyword evidence="11" id="KW-0411">Iron-sulfur</keyword>
<dbReference type="Gene3D" id="3.80.30.20">
    <property type="entry name" value="tm_1862 like domain"/>
    <property type="match status" value="1"/>
</dbReference>
<evidence type="ECO:0000256" key="14">
    <source>
        <dbReference type="ARBA" id="ARBA00061574"/>
    </source>
</evidence>
<dbReference type="InterPro" id="IPR013848">
    <property type="entry name" value="Methylthiotransferase_N"/>
</dbReference>
<dbReference type="InterPro" id="IPR038135">
    <property type="entry name" value="Methylthiotransferase_N_sf"/>
</dbReference>
<dbReference type="InterPro" id="IPR007197">
    <property type="entry name" value="rSAM"/>
</dbReference>
<dbReference type="AlphaFoldDB" id="A0A8A7K9Q2"/>
<feature type="domain" description="TRAM" evidence="16">
    <location>
        <begin position="372"/>
        <end position="436"/>
    </location>
</feature>
<dbReference type="FunFam" id="3.80.30.20:FF:000001">
    <property type="entry name" value="tRNA-2-methylthio-N(6)-dimethylallyladenosine synthase 2"/>
    <property type="match status" value="1"/>
</dbReference>
<dbReference type="PANTHER" id="PTHR11918">
    <property type="entry name" value="RADICAL SAM PROTEINS"/>
    <property type="match status" value="1"/>
</dbReference>
<dbReference type="InterPro" id="IPR020612">
    <property type="entry name" value="Methylthiotransferase_CS"/>
</dbReference>
<evidence type="ECO:0000256" key="11">
    <source>
        <dbReference type="ARBA" id="ARBA00023014"/>
    </source>
</evidence>
<evidence type="ECO:0000313" key="20">
    <source>
        <dbReference type="Proteomes" id="UP000665020"/>
    </source>
</evidence>
<dbReference type="InterPro" id="IPR005839">
    <property type="entry name" value="Methylthiotransferase"/>
</dbReference>
<evidence type="ECO:0000256" key="2">
    <source>
        <dbReference type="ARBA" id="ARBA00002399"/>
    </source>
</evidence>
<dbReference type="PROSITE" id="PS51449">
    <property type="entry name" value="MTTASE_N"/>
    <property type="match status" value="1"/>
</dbReference>
<dbReference type="FunFam" id="3.40.50.12160:FF:000004">
    <property type="entry name" value="Threonylcarbamoyladenosine tRNA methylthiotransferase MtaB"/>
    <property type="match status" value="1"/>
</dbReference>
<evidence type="ECO:0000313" key="19">
    <source>
        <dbReference type="EMBL" id="QTL97960.1"/>
    </source>
</evidence>
<dbReference type="SFLD" id="SFLDG01061">
    <property type="entry name" value="methylthiotransferase"/>
    <property type="match status" value="1"/>
</dbReference>
<dbReference type="EMBL" id="CP046640">
    <property type="protein sequence ID" value="QTL97960.1"/>
    <property type="molecule type" value="Genomic_DNA"/>
</dbReference>
<evidence type="ECO:0000259" key="16">
    <source>
        <dbReference type="PROSITE" id="PS50926"/>
    </source>
</evidence>
<keyword evidence="4" id="KW-0004">4Fe-4S</keyword>
<dbReference type="InterPro" id="IPR002792">
    <property type="entry name" value="TRAM_dom"/>
</dbReference>
<evidence type="ECO:0000256" key="4">
    <source>
        <dbReference type="ARBA" id="ARBA00022485"/>
    </source>
</evidence>
<dbReference type="InterPro" id="IPR058240">
    <property type="entry name" value="rSAM_sf"/>
</dbReference>
<dbReference type="InterPro" id="IPR023404">
    <property type="entry name" value="rSAM_horseshoe"/>
</dbReference>
<dbReference type="NCBIfam" id="TIGR01579">
    <property type="entry name" value="MiaB-like-C"/>
    <property type="match status" value="1"/>
</dbReference>
<dbReference type="Pfam" id="PF04055">
    <property type="entry name" value="Radical_SAM"/>
    <property type="match status" value="1"/>
</dbReference>
<evidence type="ECO:0000256" key="15">
    <source>
        <dbReference type="ARBA" id="ARBA00069898"/>
    </source>
</evidence>
<evidence type="ECO:0000256" key="3">
    <source>
        <dbReference type="ARBA" id="ARBA00013273"/>
    </source>
</evidence>
<evidence type="ECO:0000256" key="5">
    <source>
        <dbReference type="ARBA" id="ARBA00022490"/>
    </source>
</evidence>
<dbReference type="RefSeq" id="WP_230869566.1">
    <property type="nucleotide sequence ID" value="NZ_CP046640.1"/>
</dbReference>
<proteinExistence type="inferred from homology"/>
<dbReference type="PROSITE" id="PS51918">
    <property type="entry name" value="RADICAL_SAM"/>
    <property type="match status" value="1"/>
</dbReference>
<dbReference type="Gene3D" id="3.40.50.12160">
    <property type="entry name" value="Methylthiotransferase, N-terminal domain"/>
    <property type="match status" value="1"/>
</dbReference>
<dbReference type="Pfam" id="PF00919">
    <property type="entry name" value="UPF0004"/>
    <property type="match status" value="1"/>
</dbReference>
<dbReference type="InterPro" id="IPR034557">
    <property type="entry name" value="ThrcA_tRNA_MEthiotransferase"/>
</dbReference>
<dbReference type="GO" id="GO:0035598">
    <property type="term" value="F:tRNA (N(6)-L-threonylcarbamoyladenosine(37)-C(2))-methylthiotransferase activity"/>
    <property type="evidence" value="ECO:0007669"/>
    <property type="project" value="UniProtKB-EC"/>
</dbReference>
<dbReference type="SUPFAM" id="SSF102114">
    <property type="entry name" value="Radical SAM enzymes"/>
    <property type="match status" value="1"/>
</dbReference>
<dbReference type="PROSITE" id="PS01278">
    <property type="entry name" value="MTTASE_RADICAL"/>
    <property type="match status" value="1"/>
</dbReference>
<accession>A0A8A7K9Q2</accession>
<comment type="catalytic activity">
    <reaction evidence="13">
        <text>N(6)-L-threonylcarbamoyladenosine(37) in tRNA + (sulfur carrier)-SH + AH2 + 2 S-adenosyl-L-methionine = 2-methylsulfanyl-N(6)-L-threonylcarbamoyladenosine(37) in tRNA + (sulfur carrier)-H + 5'-deoxyadenosine + L-methionine + A + S-adenosyl-L-homocysteine + 2 H(+)</text>
        <dbReference type="Rhea" id="RHEA:37075"/>
        <dbReference type="Rhea" id="RHEA-COMP:10163"/>
        <dbReference type="Rhea" id="RHEA-COMP:11092"/>
        <dbReference type="Rhea" id="RHEA-COMP:14737"/>
        <dbReference type="Rhea" id="RHEA-COMP:14739"/>
        <dbReference type="ChEBI" id="CHEBI:13193"/>
        <dbReference type="ChEBI" id="CHEBI:15378"/>
        <dbReference type="ChEBI" id="CHEBI:17319"/>
        <dbReference type="ChEBI" id="CHEBI:17499"/>
        <dbReference type="ChEBI" id="CHEBI:29917"/>
        <dbReference type="ChEBI" id="CHEBI:57844"/>
        <dbReference type="ChEBI" id="CHEBI:57856"/>
        <dbReference type="ChEBI" id="CHEBI:59789"/>
        <dbReference type="ChEBI" id="CHEBI:64428"/>
        <dbReference type="ChEBI" id="CHEBI:74418"/>
        <dbReference type="ChEBI" id="CHEBI:74420"/>
        <dbReference type="EC" id="2.8.4.5"/>
    </reaction>
</comment>
<dbReference type="GO" id="GO:0046872">
    <property type="term" value="F:metal ion binding"/>
    <property type="evidence" value="ECO:0007669"/>
    <property type="project" value="UniProtKB-KW"/>
</dbReference>
<gene>
    <name evidence="19" type="primary">mtaB</name>
    <name evidence="19" type="ORF">GM661_08190</name>
</gene>
<evidence type="ECO:0000256" key="8">
    <source>
        <dbReference type="ARBA" id="ARBA00022694"/>
    </source>
</evidence>
<dbReference type="GO" id="GO:0051539">
    <property type="term" value="F:4 iron, 4 sulfur cluster binding"/>
    <property type="evidence" value="ECO:0007669"/>
    <property type="project" value="UniProtKB-KW"/>
</dbReference>
<comment type="cofactor">
    <cofactor evidence="1">
        <name>[4Fe-4S] cluster</name>
        <dbReference type="ChEBI" id="CHEBI:49883"/>
    </cofactor>
</comment>
<organism evidence="19 20">
    <name type="scientific">Iocasia fonsfrigidae</name>
    <dbReference type="NCBI Taxonomy" id="2682810"/>
    <lineage>
        <taxon>Bacteria</taxon>
        <taxon>Bacillati</taxon>
        <taxon>Bacillota</taxon>
        <taxon>Clostridia</taxon>
        <taxon>Halanaerobiales</taxon>
        <taxon>Halanaerobiaceae</taxon>
        <taxon>Iocasia</taxon>
    </lineage>
</organism>
<dbReference type="SMART" id="SM00729">
    <property type="entry name" value="Elp3"/>
    <property type="match status" value="1"/>
</dbReference>
<feature type="domain" description="MTTase N-terminal" evidence="17">
    <location>
        <begin position="2"/>
        <end position="114"/>
    </location>
</feature>
<dbReference type="KEGG" id="ifn:GM661_08190"/>
<keyword evidence="7" id="KW-0949">S-adenosyl-L-methionine</keyword>
<name>A0A8A7K9Q2_9FIRM</name>
<keyword evidence="8" id="KW-0819">tRNA processing</keyword>
<keyword evidence="5" id="KW-0963">Cytoplasm</keyword>
<evidence type="ECO:0000256" key="13">
    <source>
        <dbReference type="ARBA" id="ARBA00051661"/>
    </source>
</evidence>
<evidence type="ECO:0000259" key="17">
    <source>
        <dbReference type="PROSITE" id="PS51449"/>
    </source>
</evidence>
<dbReference type="PANTHER" id="PTHR11918:SF45">
    <property type="entry name" value="THREONYLCARBAMOYLADENOSINE TRNA METHYLTHIOTRANSFERASE"/>
    <property type="match status" value="1"/>
</dbReference>
<evidence type="ECO:0000256" key="9">
    <source>
        <dbReference type="ARBA" id="ARBA00022723"/>
    </source>
</evidence>
<dbReference type="EC" id="2.8.4.5" evidence="3"/>
<comment type="function">
    <text evidence="2">Catalyzes the methylthiolation of N6-threonylcarbamoyladenosine (t(6)A), leading to the formation of 2-methylthio-N6-threonylcarbamoyladenosine (ms(2)t(6)A) at position 37 in tRNAs that read codons beginning with adenine.</text>
</comment>
<evidence type="ECO:0000256" key="7">
    <source>
        <dbReference type="ARBA" id="ARBA00022691"/>
    </source>
</evidence>
<feature type="domain" description="Radical SAM core" evidence="18">
    <location>
        <begin position="139"/>
        <end position="369"/>
    </location>
</feature>
<dbReference type="SFLD" id="SFLDF00295">
    <property type="entry name" value="threonylcarbamoyladenosine_tRN"/>
    <property type="match status" value="1"/>
</dbReference>
<dbReference type="SFLD" id="SFLDG01082">
    <property type="entry name" value="B12-binding_domain_containing"/>
    <property type="match status" value="1"/>
</dbReference>
<keyword evidence="10" id="KW-0408">Iron</keyword>
<dbReference type="InterPro" id="IPR006638">
    <property type="entry name" value="Elp3/MiaA/NifB-like_rSAM"/>
</dbReference>
<evidence type="ECO:0000256" key="1">
    <source>
        <dbReference type="ARBA" id="ARBA00001966"/>
    </source>
</evidence>
<evidence type="ECO:0000256" key="10">
    <source>
        <dbReference type="ARBA" id="ARBA00023004"/>
    </source>
</evidence>
<evidence type="ECO:0000259" key="18">
    <source>
        <dbReference type="PROSITE" id="PS51918"/>
    </source>
</evidence>
<dbReference type="SFLD" id="SFLDS00029">
    <property type="entry name" value="Radical_SAM"/>
    <property type="match status" value="1"/>
</dbReference>
<dbReference type="Proteomes" id="UP000665020">
    <property type="component" value="Chromosome"/>
</dbReference>
<keyword evidence="9" id="KW-0479">Metal-binding</keyword>
<comment type="similarity">
    <text evidence="14">Belongs to the methylthiotransferase family. MtaB subfamily.</text>
</comment>
<sequence length="436" mass="49704">MATVAFHTLGCKVNHYESEAMMDLFKDKGYQLVDFNDRADIYVVNTCTVTNEAARKSRQLARRAKRNNPVATVVMVGCYTQVSPDEVSNIEEIDLVIGTSKRLDIVRMVEEVRSNSNFTAEIVDWQELKEFEELRVNTLTETTRAYVKVEEGCNQFCTYCIIPYARGPVRSREIDSVLEEVEELVNGGVKEIILTGTHLGAYGYDWGGNDSLVKLLKRLSAVDDLAHIRLSSIEVTEINDNLLALIAREDKLCSHLHLPLQSGSDYILKAMKRPYSKREFNVVVDKVRNKIEDIAITTDLIVGFPGEAEKYFKESYDFVKEIAFSRLHVFPFSARHGTPAAKMKGQLAGDIKKYYSKMMRQLNKELMQQYQQEFIGDIRSLIIEEKRDYQTGKLTGMTDNYLRVLCDGDNEMMGKLVDVKLINSFNHENLIGKIVI</sequence>
<keyword evidence="6" id="KW-0808">Transferase</keyword>
<evidence type="ECO:0000256" key="6">
    <source>
        <dbReference type="ARBA" id="ARBA00022679"/>
    </source>
</evidence>
<protein>
    <recommendedName>
        <fullName evidence="15">Threonylcarbamoyladenosine tRNA methylthiotransferase MtaB</fullName>
        <ecNumber evidence="3">2.8.4.5</ecNumber>
    </recommendedName>
    <alternativeName>
        <fullName evidence="12">tRNA-t(6)A37 methylthiotransferase</fullName>
    </alternativeName>
</protein>
<reference evidence="19" key="1">
    <citation type="submission" date="2019-12" db="EMBL/GenBank/DDBJ databases">
        <authorList>
            <person name="zhang j."/>
            <person name="sun C.M."/>
        </authorList>
    </citation>
    <scope>NUCLEOTIDE SEQUENCE</scope>
    <source>
        <strain evidence="19">NS-1</strain>
    </source>
</reference>
<dbReference type="InterPro" id="IPR006467">
    <property type="entry name" value="MiaB-like_bact"/>
</dbReference>
<dbReference type="CDD" id="cd01335">
    <property type="entry name" value="Radical_SAM"/>
    <property type="match status" value="1"/>
</dbReference>
<dbReference type="NCBIfam" id="TIGR00089">
    <property type="entry name" value="MiaB/RimO family radical SAM methylthiotransferase"/>
    <property type="match status" value="1"/>
</dbReference>
<keyword evidence="20" id="KW-1185">Reference proteome</keyword>
<evidence type="ECO:0000256" key="12">
    <source>
        <dbReference type="ARBA" id="ARBA00031213"/>
    </source>
</evidence>